<gene>
    <name evidence="3" type="ORF">AWL63_08510</name>
</gene>
<dbReference type="SUPFAM" id="SSF54106">
    <property type="entry name" value="LysM domain"/>
    <property type="match status" value="1"/>
</dbReference>
<dbReference type="SMART" id="SM00257">
    <property type="entry name" value="LysM"/>
    <property type="match status" value="1"/>
</dbReference>
<keyword evidence="4" id="KW-1185">Reference proteome</keyword>
<feature type="domain" description="LysM" evidence="2">
    <location>
        <begin position="3"/>
        <end position="48"/>
    </location>
</feature>
<keyword evidence="1" id="KW-0378">Hydrolase</keyword>
<dbReference type="EMBL" id="CP014168">
    <property type="protein sequence ID" value="AOH84004.1"/>
    <property type="molecule type" value="Genomic_DNA"/>
</dbReference>
<dbReference type="KEGG" id="span:AWL63_08510"/>
<dbReference type="Proteomes" id="UP000094256">
    <property type="component" value="Chromosome"/>
</dbReference>
<sequence length="220" mass="23641">MKKIYTVRPGDTLGSIARGLNIRVNDLLGLNPQITNPNLIRSGQQIVLPDGSDRSALLVGAATETAGEGDPLWLSLALREEDAGVAEFNPGSNPRIVEYLATCKGLSAAQRSDDNTAWCSAFVNWCMVNAGKKGTDSAWALDWRGWGVEDSSPGRGSVVVWERIVGGKVLGHVSYLLDDQGAKLLVLGGNQSNRVHRAAYPRNGKLGSTLYRNPVFRKPG</sequence>
<dbReference type="PROSITE" id="PS51782">
    <property type="entry name" value="LYSM"/>
    <property type="match status" value="1"/>
</dbReference>
<proteinExistence type="predicted"/>
<reference evidence="3 4" key="1">
    <citation type="submission" date="2016-01" db="EMBL/GenBank/DDBJ databases">
        <title>Complete genome and mega plasmid sequence of Sphingomonas panacis DCY99 elicits systemic resistance in rice to Xanthomonas oryzae.</title>
        <authorList>
            <person name="Kim Y.J."/>
            <person name="Yang D.C."/>
            <person name="Sing P."/>
        </authorList>
    </citation>
    <scope>NUCLEOTIDE SEQUENCE [LARGE SCALE GENOMIC DNA]</scope>
    <source>
        <strain evidence="3 4">DCY99</strain>
    </source>
</reference>
<dbReference type="NCBIfam" id="TIGR02594">
    <property type="entry name" value="TIGR02594 family protein"/>
    <property type="match status" value="1"/>
</dbReference>
<protein>
    <recommendedName>
        <fullName evidence="2">LysM domain-containing protein</fullName>
    </recommendedName>
</protein>
<dbReference type="CDD" id="cd00118">
    <property type="entry name" value="LysM"/>
    <property type="match status" value="1"/>
</dbReference>
<dbReference type="InterPro" id="IPR036779">
    <property type="entry name" value="LysM_dom_sf"/>
</dbReference>
<dbReference type="InterPro" id="IPR007921">
    <property type="entry name" value="CHAP_dom"/>
</dbReference>
<evidence type="ECO:0000256" key="1">
    <source>
        <dbReference type="ARBA" id="ARBA00022801"/>
    </source>
</evidence>
<dbReference type="Pfam" id="PF01476">
    <property type="entry name" value="LysM"/>
    <property type="match status" value="1"/>
</dbReference>
<dbReference type="InterPro" id="IPR013423">
    <property type="entry name" value="CHP02594"/>
</dbReference>
<dbReference type="Pfam" id="PF05257">
    <property type="entry name" value="CHAP"/>
    <property type="match status" value="1"/>
</dbReference>
<evidence type="ECO:0000259" key="2">
    <source>
        <dbReference type="PROSITE" id="PS51782"/>
    </source>
</evidence>
<dbReference type="STRING" id="1560345.AWL63_08510"/>
<dbReference type="InterPro" id="IPR018392">
    <property type="entry name" value="LysM"/>
</dbReference>
<dbReference type="Gene3D" id="3.10.350.10">
    <property type="entry name" value="LysM domain"/>
    <property type="match status" value="1"/>
</dbReference>
<dbReference type="GO" id="GO:0016787">
    <property type="term" value="F:hydrolase activity"/>
    <property type="evidence" value="ECO:0007669"/>
    <property type="project" value="UniProtKB-KW"/>
</dbReference>
<dbReference type="RefSeq" id="WP_169833108.1">
    <property type="nucleotide sequence ID" value="NZ_CP014168.1"/>
</dbReference>
<dbReference type="AlphaFoldDB" id="A0A1B3Z987"/>
<organism evidence="3 4">
    <name type="scientific">Sphingomonas panacis</name>
    <dbReference type="NCBI Taxonomy" id="1560345"/>
    <lineage>
        <taxon>Bacteria</taxon>
        <taxon>Pseudomonadati</taxon>
        <taxon>Pseudomonadota</taxon>
        <taxon>Alphaproteobacteria</taxon>
        <taxon>Sphingomonadales</taxon>
        <taxon>Sphingomonadaceae</taxon>
        <taxon>Sphingomonas</taxon>
    </lineage>
</organism>
<evidence type="ECO:0000313" key="3">
    <source>
        <dbReference type="EMBL" id="AOH84004.1"/>
    </source>
</evidence>
<accession>A0A1B3Z987</accession>
<name>A0A1B3Z987_9SPHN</name>
<evidence type="ECO:0000313" key="4">
    <source>
        <dbReference type="Proteomes" id="UP000094256"/>
    </source>
</evidence>